<dbReference type="EMBL" id="JBHSLV010000034">
    <property type="protein sequence ID" value="MFC5395020.1"/>
    <property type="molecule type" value="Genomic_DNA"/>
</dbReference>
<dbReference type="Proteomes" id="UP001596104">
    <property type="component" value="Unassembled WGS sequence"/>
</dbReference>
<sequence length="394" mass="42531">MTVTPAVSLPTRRPLFRRRRLLGWLYQGLLVVALAALAYVAIGNLQDNLAARGLKLGFDFLWREAGFEIAFHLIPYTASDNYWRVFLIGITNTLLVTVLAILFSTVLGFGVGIAQLSGNWAMSRAARIYVEIVRNLPQLLHILILYNVALRALPAPRAAVNLGDAVYLSNRGILVPALTTDRPGLLAIAILVAVIAALALFRSLTAYAERSGRSVNAWLPSVAVLVLLPALTVGLSGAQLGVSLPQLKGFNFAGGWVLVPELSALVIAMAIYNAAFIGELVRASIESVNKGQREAAAAIGFGWWQTLRFIVIPQATRVLLPPLSNQYLNILKGSSLAVAIGYPDLVGVFTGISINQTGRAIEIVTMTMAVYLAISLLIGALINLFNHMTRIVER</sequence>
<evidence type="ECO:0000256" key="5">
    <source>
        <dbReference type="ARBA" id="ARBA00022692"/>
    </source>
</evidence>
<feature type="transmembrane region" description="Helical" evidence="9">
    <location>
        <begin position="360"/>
        <end position="385"/>
    </location>
</feature>
<comment type="similarity">
    <text evidence="2">Belongs to the binding-protein-dependent transport system permease family. HisMQ subfamily.</text>
</comment>
<evidence type="ECO:0000256" key="4">
    <source>
        <dbReference type="ARBA" id="ARBA00022475"/>
    </source>
</evidence>
<evidence type="ECO:0000256" key="1">
    <source>
        <dbReference type="ARBA" id="ARBA00004429"/>
    </source>
</evidence>
<feature type="transmembrane region" description="Helical" evidence="9">
    <location>
        <begin position="21"/>
        <end position="42"/>
    </location>
</feature>
<feature type="transmembrane region" description="Helical" evidence="9">
    <location>
        <begin position="262"/>
        <end position="281"/>
    </location>
</feature>
<evidence type="ECO:0000256" key="9">
    <source>
        <dbReference type="RuleBase" id="RU363032"/>
    </source>
</evidence>
<feature type="transmembrane region" description="Helical" evidence="9">
    <location>
        <begin position="336"/>
        <end position="354"/>
    </location>
</feature>
<feature type="domain" description="ABC transmembrane type-1" evidence="10">
    <location>
        <begin position="90"/>
        <end position="382"/>
    </location>
</feature>
<dbReference type="InterPro" id="IPR035906">
    <property type="entry name" value="MetI-like_sf"/>
</dbReference>
<keyword evidence="7 9" id="KW-1133">Transmembrane helix</keyword>
<feature type="transmembrane region" description="Helical" evidence="9">
    <location>
        <begin position="85"/>
        <end position="114"/>
    </location>
</feature>
<dbReference type="InterPro" id="IPR010065">
    <property type="entry name" value="AA_ABC_transptr_permease_3TM"/>
</dbReference>
<reference evidence="12" key="1">
    <citation type="journal article" date="2019" name="Int. J. Syst. Evol. Microbiol.">
        <title>The Global Catalogue of Microorganisms (GCM) 10K type strain sequencing project: providing services to taxonomists for standard genome sequencing and annotation.</title>
        <authorList>
            <consortium name="The Broad Institute Genomics Platform"/>
            <consortium name="The Broad Institute Genome Sequencing Center for Infectious Disease"/>
            <person name="Wu L."/>
            <person name="Ma J."/>
        </authorList>
    </citation>
    <scope>NUCLEOTIDE SEQUENCE [LARGE SCALE GENOMIC DNA]</scope>
    <source>
        <strain evidence="12">CGMCC 1.16326</strain>
    </source>
</reference>
<keyword evidence="5 9" id="KW-0812">Transmembrane</keyword>
<feature type="transmembrane region" description="Helical" evidence="9">
    <location>
        <begin position="135"/>
        <end position="153"/>
    </location>
</feature>
<keyword evidence="12" id="KW-1185">Reference proteome</keyword>
<evidence type="ECO:0000313" key="12">
    <source>
        <dbReference type="Proteomes" id="UP001596104"/>
    </source>
</evidence>
<evidence type="ECO:0000256" key="6">
    <source>
        <dbReference type="ARBA" id="ARBA00022970"/>
    </source>
</evidence>
<dbReference type="NCBIfam" id="TIGR01726">
    <property type="entry name" value="HEQRo_perm_3TM"/>
    <property type="match status" value="1"/>
</dbReference>
<dbReference type="Gene3D" id="1.10.3720.10">
    <property type="entry name" value="MetI-like"/>
    <property type="match status" value="1"/>
</dbReference>
<accession>A0ABW0HDB6</accession>
<evidence type="ECO:0000256" key="2">
    <source>
        <dbReference type="ARBA" id="ARBA00010072"/>
    </source>
</evidence>
<gene>
    <name evidence="11" type="ORF">ACFPPC_20490</name>
</gene>
<protein>
    <submittedName>
        <fullName evidence="11">Amino acid ABC transporter permease</fullName>
    </submittedName>
</protein>
<evidence type="ECO:0000256" key="3">
    <source>
        <dbReference type="ARBA" id="ARBA00022448"/>
    </source>
</evidence>
<dbReference type="InterPro" id="IPR043429">
    <property type="entry name" value="ArtM/GltK/GlnP/TcyL/YhdX-like"/>
</dbReference>
<proteinExistence type="inferred from homology"/>
<dbReference type="CDD" id="cd06261">
    <property type="entry name" value="TM_PBP2"/>
    <property type="match status" value="1"/>
</dbReference>
<evidence type="ECO:0000256" key="8">
    <source>
        <dbReference type="ARBA" id="ARBA00023136"/>
    </source>
</evidence>
<dbReference type="Pfam" id="PF00528">
    <property type="entry name" value="BPD_transp_1"/>
    <property type="match status" value="1"/>
</dbReference>
<dbReference type="SUPFAM" id="SSF161098">
    <property type="entry name" value="MetI-like"/>
    <property type="match status" value="2"/>
</dbReference>
<keyword evidence="3 9" id="KW-0813">Transport</keyword>
<keyword evidence="8 9" id="KW-0472">Membrane</keyword>
<organism evidence="11 12">
    <name type="scientific">Bosea vestrisii</name>
    <dbReference type="NCBI Taxonomy" id="151416"/>
    <lineage>
        <taxon>Bacteria</taxon>
        <taxon>Pseudomonadati</taxon>
        <taxon>Pseudomonadota</taxon>
        <taxon>Alphaproteobacteria</taxon>
        <taxon>Hyphomicrobiales</taxon>
        <taxon>Boseaceae</taxon>
        <taxon>Bosea</taxon>
    </lineage>
</organism>
<name>A0ABW0HDB6_9HYPH</name>
<dbReference type="PROSITE" id="PS50928">
    <property type="entry name" value="ABC_TM1"/>
    <property type="match status" value="1"/>
</dbReference>
<dbReference type="RefSeq" id="WP_377010698.1">
    <property type="nucleotide sequence ID" value="NZ_JBHSLV010000034.1"/>
</dbReference>
<dbReference type="PANTHER" id="PTHR30614">
    <property type="entry name" value="MEMBRANE COMPONENT OF AMINO ACID ABC TRANSPORTER"/>
    <property type="match status" value="1"/>
</dbReference>
<evidence type="ECO:0000259" key="10">
    <source>
        <dbReference type="PROSITE" id="PS50928"/>
    </source>
</evidence>
<evidence type="ECO:0000256" key="7">
    <source>
        <dbReference type="ARBA" id="ARBA00022989"/>
    </source>
</evidence>
<evidence type="ECO:0000313" key="11">
    <source>
        <dbReference type="EMBL" id="MFC5395020.1"/>
    </source>
</evidence>
<dbReference type="PANTHER" id="PTHR30614:SF37">
    <property type="entry name" value="AMINO-ACID ABC TRANSPORTER PERMEASE PROTEIN YHDX-RELATED"/>
    <property type="match status" value="1"/>
</dbReference>
<comment type="subcellular location">
    <subcellularLocation>
        <location evidence="1">Cell inner membrane</location>
        <topology evidence="1">Multi-pass membrane protein</topology>
    </subcellularLocation>
    <subcellularLocation>
        <location evidence="9">Cell membrane</location>
        <topology evidence="9">Multi-pass membrane protein</topology>
    </subcellularLocation>
</comment>
<keyword evidence="6" id="KW-0029">Amino-acid transport</keyword>
<dbReference type="InterPro" id="IPR000515">
    <property type="entry name" value="MetI-like"/>
</dbReference>
<feature type="transmembrane region" description="Helical" evidence="9">
    <location>
        <begin position="184"/>
        <end position="205"/>
    </location>
</feature>
<comment type="caution">
    <text evidence="11">The sequence shown here is derived from an EMBL/GenBank/DDBJ whole genome shotgun (WGS) entry which is preliminary data.</text>
</comment>
<keyword evidence="4" id="KW-1003">Cell membrane</keyword>
<feature type="transmembrane region" description="Helical" evidence="9">
    <location>
        <begin position="217"/>
        <end position="242"/>
    </location>
</feature>